<reference evidence="1 2" key="1">
    <citation type="submission" date="2019-12" db="EMBL/GenBank/DDBJ databases">
        <title>Sporaefaciens musculi gen. nov., sp. nov., a novel bacterium isolated from the caecum of an obese mouse.</title>
        <authorList>
            <person name="Rasmussen T.S."/>
            <person name="Streidl T."/>
            <person name="Hitch T.C.A."/>
            <person name="Wortmann E."/>
            <person name="Deptula P."/>
            <person name="Hansen M."/>
            <person name="Nielsen D.S."/>
            <person name="Clavel T."/>
            <person name="Vogensen F.K."/>
        </authorList>
    </citation>
    <scope>NUCLEOTIDE SEQUENCE [LARGE SCALE GENOMIC DNA]</scope>
    <source>
        <strain evidence="1 2">WCA-9-b2</strain>
    </source>
</reference>
<evidence type="ECO:0000313" key="1">
    <source>
        <dbReference type="EMBL" id="MXP75137.1"/>
    </source>
</evidence>
<keyword evidence="2" id="KW-1185">Reference proteome</keyword>
<comment type="caution">
    <text evidence="1">The sequence shown here is derived from an EMBL/GenBank/DDBJ whole genome shotgun (WGS) entry which is preliminary data.</text>
</comment>
<evidence type="ECO:0000313" key="2">
    <source>
        <dbReference type="Proteomes" id="UP000460412"/>
    </source>
</evidence>
<dbReference type="EMBL" id="WUQX01000001">
    <property type="protein sequence ID" value="MXP75137.1"/>
    <property type="molecule type" value="Genomic_DNA"/>
</dbReference>
<organism evidence="1 2">
    <name type="scientific">Sporofaciens musculi</name>
    <dbReference type="NCBI Taxonomy" id="2681861"/>
    <lineage>
        <taxon>Bacteria</taxon>
        <taxon>Bacillati</taxon>
        <taxon>Bacillota</taxon>
        <taxon>Clostridia</taxon>
        <taxon>Lachnospirales</taxon>
        <taxon>Lachnospiraceae</taxon>
        <taxon>Sporofaciens</taxon>
    </lineage>
</organism>
<dbReference type="AlphaFoldDB" id="A0A7X3MF69"/>
<dbReference type="RefSeq" id="WP_159750446.1">
    <property type="nucleotide sequence ID" value="NZ_WUQX01000001.1"/>
</dbReference>
<proteinExistence type="predicted"/>
<dbReference type="Proteomes" id="UP000460412">
    <property type="component" value="Unassembled WGS sequence"/>
</dbReference>
<sequence>MGRNKEEQARMEGMAQALRVTKEKGIEGLEAELKMRNIASLPCAVSKKAIDECLQNIKFNTIDTITIMAVYVLHCKFGFGKVRLDRFIKEFNFQTECLVEDYCSWDDLREEMRRECGIELSIRKNDRNVRTG</sequence>
<accession>A0A7X3MF69</accession>
<gene>
    <name evidence="1" type="ORF">GN277_07000</name>
</gene>
<protein>
    <submittedName>
        <fullName evidence="1">Uncharacterized protein</fullName>
    </submittedName>
</protein>
<name>A0A7X3MF69_9FIRM</name>